<dbReference type="OrthoDB" id="407298at2759"/>
<evidence type="ECO:0000256" key="3">
    <source>
        <dbReference type="ARBA" id="ARBA00022617"/>
    </source>
</evidence>
<evidence type="ECO:0000256" key="7">
    <source>
        <dbReference type="ARBA" id="ARBA00025795"/>
    </source>
</evidence>
<dbReference type="GO" id="GO:0004601">
    <property type="term" value="F:peroxidase activity"/>
    <property type="evidence" value="ECO:0007669"/>
    <property type="project" value="UniProtKB-KW"/>
</dbReference>
<evidence type="ECO:0000313" key="10">
    <source>
        <dbReference type="Proteomes" id="UP000800093"/>
    </source>
</evidence>
<proteinExistence type="inferred from homology"/>
<keyword evidence="4" id="KW-0479">Metal-binding</keyword>
<evidence type="ECO:0000313" key="9">
    <source>
        <dbReference type="EMBL" id="KAF2263240.1"/>
    </source>
</evidence>
<name>A0A9P4K7S3_9PLEO</name>
<dbReference type="PROSITE" id="PS51405">
    <property type="entry name" value="HEME_HALOPEROXIDASE"/>
    <property type="match status" value="1"/>
</dbReference>
<dbReference type="SUPFAM" id="SSF47571">
    <property type="entry name" value="Cloroperoxidase"/>
    <property type="match status" value="1"/>
</dbReference>
<evidence type="ECO:0000256" key="6">
    <source>
        <dbReference type="ARBA" id="ARBA00023004"/>
    </source>
</evidence>
<keyword evidence="3" id="KW-0349">Heme</keyword>
<gene>
    <name evidence="9" type="ORF">CC78DRAFT_554189</name>
</gene>
<keyword evidence="10" id="KW-1185">Reference proteome</keyword>
<evidence type="ECO:0000259" key="8">
    <source>
        <dbReference type="PROSITE" id="PS51405"/>
    </source>
</evidence>
<comment type="caution">
    <text evidence="9">The sequence shown here is derived from an EMBL/GenBank/DDBJ whole genome shotgun (WGS) entry which is preliminary data.</text>
</comment>
<comment type="cofactor">
    <cofactor evidence="1">
        <name>heme b</name>
        <dbReference type="ChEBI" id="CHEBI:60344"/>
    </cofactor>
</comment>
<evidence type="ECO:0000256" key="4">
    <source>
        <dbReference type="ARBA" id="ARBA00022723"/>
    </source>
</evidence>
<organism evidence="9 10">
    <name type="scientific">Lojkania enalia</name>
    <dbReference type="NCBI Taxonomy" id="147567"/>
    <lineage>
        <taxon>Eukaryota</taxon>
        <taxon>Fungi</taxon>
        <taxon>Dikarya</taxon>
        <taxon>Ascomycota</taxon>
        <taxon>Pezizomycotina</taxon>
        <taxon>Dothideomycetes</taxon>
        <taxon>Pleosporomycetidae</taxon>
        <taxon>Pleosporales</taxon>
        <taxon>Pleosporales incertae sedis</taxon>
        <taxon>Lojkania</taxon>
    </lineage>
</organism>
<dbReference type="InterPro" id="IPR000028">
    <property type="entry name" value="Chloroperoxidase"/>
</dbReference>
<keyword evidence="6" id="KW-0408">Iron</keyword>
<dbReference type="Proteomes" id="UP000800093">
    <property type="component" value="Unassembled WGS sequence"/>
</dbReference>
<keyword evidence="2" id="KW-0575">Peroxidase</keyword>
<dbReference type="PANTHER" id="PTHR33577">
    <property type="entry name" value="STERIGMATOCYSTIN BIOSYNTHESIS PEROXIDASE STCC-RELATED"/>
    <property type="match status" value="1"/>
</dbReference>
<accession>A0A9P4K7S3</accession>
<evidence type="ECO:0000256" key="2">
    <source>
        <dbReference type="ARBA" id="ARBA00022559"/>
    </source>
</evidence>
<evidence type="ECO:0000256" key="5">
    <source>
        <dbReference type="ARBA" id="ARBA00023002"/>
    </source>
</evidence>
<dbReference type="EMBL" id="ML986629">
    <property type="protein sequence ID" value="KAF2263240.1"/>
    <property type="molecule type" value="Genomic_DNA"/>
</dbReference>
<evidence type="ECO:0000256" key="1">
    <source>
        <dbReference type="ARBA" id="ARBA00001970"/>
    </source>
</evidence>
<sequence>MLNTLANHGYLPHDGKDITRNRTACALNTALNISVEFGKFLFDFAVMTNPTPNATTFSLDHLIRHNILEHDASLSRADFYFGGDAHSFNQTVFDETRSYWKGPIINLQMAADSRLARLITSNATNPNYTLSDLGSTFSIGETAAYILMLGNPKSGTVRKALVEYLFENERLPTKLGWVPSPTAIGQSDLSSMMERVVNKTGVTPEEAAKILKRADLHSGQAFV</sequence>
<dbReference type="AlphaFoldDB" id="A0A9P4K7S3"/>
<dbReference type="PANTHER" id="PTHR33577:SF7">
    <property type="entry name" value="HEME HALOPEROXIDASE FAMILY PROFILE DOMAIN-CONTAINING PROTEIN"/>
    <property type="match status" value="1"/>
</dbReference>
<feature type="domain" description="Heme haloperoxidase family profile" evidence="8">
    <location>
        <begin position="1"/>
        <end position="191"/>
    </location>
</feature>
<protein>
    <submittedName>
        <fullName evidence="9">Cloroperoxidase</fullName>
    </submittedName>
</protein>
<keyword evidence="5" id="KW-0560">Oxidoreductase</keyword>
<comment type="similarity">
    <text evidence="7">Belongs to the chloroperoxidase family.</text>
</comment>
<reference evidence="10" key="1">
    <citation type="journal article" date="2020" name="Stud. Mycol.">
        <title>101 Dothideomycetes genomes: A test case for predicting lifestyles and emergence of pathogens.</title>
        <authorList>
            <person name="Haridas S."/>
            <person name="Albert R."/>
            <person name="Binder M."/>
            <person name="Bloem J."/>
            <person name="LaButti K."/>
            <person name="Salamov A."/>
            <person name="Andreopoulos B."/>
            <person name="Baker S."/>
            <person name="Barry K."/>
            <person name="Bills G."/>
            <person name="Bluhm B."/>
            <person name="Cannon C."/>
            <person name="Castanera R."/>
            <person name="Culley D."/>
            <person name="Daum C."/>
            <person name="Ezra D."/>
            <person name="Gonzalez J."/>
            <person name="Henrissat B."/>
            <person name="Kuo A."/>
            <person name="Liang C."/>
            <person name="Lipzen A."/>
            <person name="Lutzoni F."/>
            <person name="Magnuson J."/>
            <person name="Mondo S."/>
            <person name="Nolan M."/>
            <person name="Ohm R."/>
            <person name="Pangilinan J."/>
            <person name="Park H.-J."/>
            <person name="Ramirez L."/>
            <person name="Alfaro M."/>
            <person name="Sun H."/>
            <person name="Tritt A."/>
            <person name="Yoshinaga Y."/>
            <person name="Zwiers L.-H."/>
            <person name="Turgeon B."/>
            <person name="Goodwin S."/>
            <person name="Spatafora J."/>
            <person name="Crous P."/>
            <person name="Grigoriev I."/>
        </authorList>
    </citation>
    <scope>NUCLEOTIDE SEQUENCE [LARGE SCALE GENOMIC DNA]</scope>
    <source>
        <strain evidence="10">CBS 304.66</strain>
    </source>
</reference>
<dbReference type="GO" id="GO:0046872">
    <property type="term" value="F:metal ion binding"/>
    <property type="evidence" value="ECO:0007669"/>
    <property type="project" value="UniProtKB-KW"/>
</dbReference>
<dbReference type="Gene3D" id="1.10.489.10">
    <property type="entry name" value="Chloroperoxidase-like"/>
    <property type="match status" value="1"/>
</dbReference>
<dbReference type="Pfam" id="PF01328">
    <property type="entry name" value="Peroxidase_2"/>
    <property type="match status" value="1"/>
</dbReference>
<dbReference type="InterPro" id="IPR036851">
    <property type="entry name" value="Chloroperoxidase-like_sf"/>
</dbReference>